<dbReference type="EMBL" id="CP036275">
    <property type="protein sequence ID" value="QDU40197.1"/>
    <property type="molecule type" value="Genomic_DNA"/>
</dbReference>
<evidence type="ECO:0008006" key="3">
    <source>
        <dbReference type="Google" id="ProtNLM"/>
    </source>
</evidence>
<reference evidence="1 2" key="1">
    <citation type="submission" date="2019-02" db="EMBL/GenBank/DDBJ databases">
        <title>Deep-cultivation of Planctomycetes and their phenomic and genomic characterization uncovers novel biology.</title>
        <authorList>
            <person name="Wiegand S."/>
            <person name="Jogler M."/>
            <person name="Boedeker C."/>
            <person name="Pinto D."/>
            <person name="Vollmers J."/>
            <person name="Rivas-Marin E."/>
            <person name="Kohn T."/>
            <person name="Peeters S.H."/>
            <person name="Heuer A."/>
            <person name="Rast P."/>
            <person name="Oberbeckmann S."/>
            <person name="Bunk B."/>
            <person name="Jeske O."/>
            <person name="Meyerdierks A."/>
            <person name="Storesund J.E."/>
            <person name="Kallscheuer N."/>
            <person name="Luecker S."/>
            <person name="Lage O.M."/>
            <person name="Pohl T."/>
            <person name="Merkel B.J."/>
            <person name="Hornburger P."/>
            <person name="Mueller R.-W."/>
            <person name="Bruemmer F."/>
            <person name="Labrenz M."/>
            <person name="Spormann A.M."/>
            <person name="Op den Camp H."/>
            <person name="Overmann J."/>
            <person name="Amann R."/>
            <person name="Jetten M.S.M."/>
            <person name="Mascher T."/>
            <person name="Medema M.H."/>
            <person name="Devos D.P."/>
            <person name="Kaster A.-K."/>
            <person name="Ovreas L."/>
            <person name="Rohde M."/>
            <person name="Galperin M.Y."/>
            <person name="Jogler C."/>
        </authorList>
    </citation>
    <scope>NUCLEOTIDE SEQUENCE [LARGE SCALE GENOMIC DNA]</scope>
    <source>
        <strain evidence="1 2">Mal4</strain>
    </source>
</reference>
<proteinExistence type="predicted"/>
<gene>
    <name evidence="1" type="ORF">Mal4_45520</name>
</gene>
<accession>A0A517ZCL5</accession>
<name>A0A517ZCL5_9PLAN</name>
<dbReference type="SUPFAM" id="SSF47175">
    <property type="entry name" value="Cytochromes"/>
    <property type="match status" value="1"/>
</dbReference>
<dbReference type="GO" id="GO:0009055">
    <property type="term" value="F:electron transfer activity"/>
    <property type="evidence" value="ECO:0007669"/>
    <property type="project" value="InterPro"/>
</dbReference>
<dbReference type="OrthoDB" id="287770at2"/>
<dbReference type="KEGG" id="mri:Mal4_45520"/>
<protein>
    <recommendedName>
        <fullName evidence="3">Cytochrome C</fullName>
    </recommendedName>
</protein>
<organism evidence="1 2">
    <name type="scientific">Maioricimonas rarisocia</name>
    <dbReference type="NCBI Taxonomy" id="2528026"/>
    <lineage>
        <taxon>Bacteria</taxon>
        <taxon>Pseudomonadati</taxon>
        <taxon>Planctomycetota</taxon>
        <taxon>Planctomycetia</taxon>
        <taxon>Planctomycetales</taxon>
        <taxon>Planctomycetaceae</taxon>
        <taxon>Maioricimonas</taxon>
    </lineage>
</organism>
<dbReference type="AlphaFoldDB" id="A0A517ZCL5"/>
<dbReference type="InterPro" id="IPR010980">
    <property type="entry name" value="Cyt_c/b562"/>
</dbReference>
<sequence>MSRTTRMWIVAGAMALVGFLTWNSLTPVTAEDERTQTVQAEQESDKAVVLREFMRRKLAASSKILEGLVIEDTRLIREGAQTLNEMSAAEKWRVSNDVMYRQFSAEFRRITQKLDEAAQEGNLDQATLKWVDATMSCMECHRFVRGMLITDE</sequence>
<dbReference type="RefSeq" id="WP_145371317.1">
    <property type="nucleotide sequence ID" value="NZ_CP036275.1"/>
</dbReference>
<dbReference type="GO" id="GO:0005506">
    <property type="term" value="F:iron ion binding"/>
    <property type="evidence" value="ECO:0007669"/>
    <property type="project" value="InterPro"/>
</dbReference>
<evidence type="ECO:0000313" key="1">
    <source>
        <dbReference type="EMBL" id="QDU40197.1"/>
    </source>
</evidence>
<dbReference type="Proteomes" id="UP000320496">
    <property type="component" value="Chromosome"/>
</dbReference>
<keyword evidence="2" id="KW-1185">Reference proteome</keyword>
<evidence type="ECO:0000313" key="2">
    <source>
        <dbReference type="Proteomes" id="UP000320496"/>
    </source>
</evidence>
<dbReference type="Gene3D" id="1.20.120.10">
    <property type="entry name" value="Cytochrome c/b562"/>
    <property type="match status" value="1"/>
</dbReference>
<dbReference type="GO" id="GO:0020037">
    <property type="term" value="F:heme binding"/>
    <property type="evidence" value="ECO:0007669"/>
    <property type="project" value="InterPro"/>
</dbReference>
<dbReference type="GO" id="GO:0022900">
    <property type="term" value="P:electron transport chain"/>
    <property type="evidence" value="ECO:0007669"/>
    <property type="project" value="InterPro"/>
</dbReference>